<dbReference type="GO" id="GO:0003899">
    <property type="term" value="F:DNA-directed RNA polymerase activity"/>
    <property type="evidence" value="ECO:0007669"/>
    <property type="project" value="UniProtKB-UniRule"/>
</dbReference>
<feature type="domain" description="Toprim" evidence="15">
    <location>
        <begin position="271"/>
        <end position="352"/>
    </location>
</feature>
<dbReference type="Gene3D" id="3.90.980.10">
    <property type="entry name" value="DNA primase, catalytic core, N-terminal domain"/>
    <property type="match status" value="1"/>
</dbReference>
<name>A0A2M8KWH3_9BACT</name>
<keyword evidence="7 12" id="KW-0863">Zinc-finger</keyword>
<evidence type="ECO:0000256" key="5">
    <source>
        <dbReference type="ARBA" id="ARBA00022705"/>
    </source>
</evidence>
<dbReference type="PIRSF" id="PIRSF002811">
    <property type="entry name" value="DnaG"/>
    <property type="match status" value="1"/>
</dbReference>
<dbReference type="InterPro" id="IPR037068">
    <property type="entry name" value="DNA_primase_core_N_sf"/>
</dbReference>
<evidence type="ECO:0000256" key="12">
    <source>
        <dbReference type="HAMAP-Rule" id="MF_00974"/>
    </source>
</evidence>
<dbReference type="InterPro" id="IPR006171">
    <property type="entry name" value="TOPRIM_dom"/>
</dbReference>
<keyword evidence="3 12" id="KW-0808">Transferase</keyword>
<dbReference type="GO" id="GO:0005737">
    <property type="term" value="C:cytoplasm"/>
    <property type="evidence" value="ECO:0007669"/>
    <property type="project" value="TreeGrafter"/>
</dbReference>
<evidence type="ECO:0000256" key="10">
    <source>
        <dbReference type="ARBA" id="ARBA00023125"/>
    </source>
</evidence>
<evidence type="ECO:0000313" key="16">
    <source>
        <dbReference type="EMBL" id="PJE64284.1"/>
    </source>
</evidence>
<evidence type="ECO:0000256" key="13">
    <source>
        <dbReference type="PIRNR" id="PIRNR002811"/>
    </source>
</evidence>
<comment type="caution">
    <text evidence="16">The sequence shown here is derived from an EMBL/GenBank/DDBJ whole genome shotgun (WGS) entry which is preliminary data.</text>
</comment>
<evidence type="ECO:0000256" key="2">
    <source>
        <dbReference type="ARBA" id="ARBA00022515"/>
    </source>
</evidence>
<evidence type="ECO:0000259" key="15">
    <source>
        <dbReference type="PROSITE" id="PS50880"/>
    </source>
</evidence>
<dbReference type="HAMAP" id="MF_00974">
    <property type="entry name" value="DNA_primase_DnaG"/>
    <property type="match status" value="1"/>
</dbReference>
<evidence type="ECO:0000256" key="9">
    <source>
        <dbReference type="ARBA" id="ARBA00022842"/>
    </source>
</evidence>
<dbReference type="InterPro" id="IPR002694">
    <property type="entry name" value="Znf_CHC2"/>
</dbReference>
<protein>
    <recommendedName>
        <fullName evidence="12 13">DNA primase</fullName>
        <ecNumber evidence="12">2.7.7.101</ecNumber>
    </recommendedName>
</protein>
<dbReference type="GO" id="GO:0008270">
    <property type="term" value="F:zinc ion binding"/>
    <property type="evidence" value="ECO:0007669"/>
    <property type="project" value="UniProtKB-UniRule"/>
</dbReference>
<feature type="zinc finger region" description="CHC2-type" evidence="12 14">
    <location>
        <begin position="39"/>
        <end position="63"/>
    </location>
</feature>
<keyword evidence="11 12" id="KW-0804">Transcription</keyword>
<reference evidence="17" key="1">
    <citation type="submission" date="2017-09" db="EMBL/GenBank/DDBJ databases">
        <title>Depth-based differentiation of microbial function through sediment-hosted aquifers and enrichment of novel symbionts in the deep terrestrial subsurface.</title>
        <authorList>
            <person name="Probst A.J."/>
            <person name="Ladd B."/>
            <person name="Jarett J.K."/>
            <person name="Geller-Mcgrath D.E."/>
            <person name="Sieber C.M.K."/>
            <person name="Emerson J.B."/>
            <person name="Anantharaman K."/>
            <person name="Thomas B.C."/>
            <person name="Malmstrom R."/>
            <person name="Stieglmeier M."/>
            <person name="Klingl A."/>
            <person name="Woyke T."/>
            <person name="Ryan C.M."/>
            <person name="Banfield J.F."/>
        </authorList>
    </citation>
    <scope>NUCLEOTIDE SEQUENCE [LARGE SCALE GENOMIC DNA]</scope>
</reference>
<dbReference type="EMBL" id="PFEF01000006">
    <property type="protein sequence ID" value="PJE64284.1"/>
    <property type="molecule type" value="Genomic_DNA"/>
</dbReference>
<dbReference type="InterPro" id="IPR019475">
    <property type="entry name" value="DNA_primase_DnaB-bd"/>
</dbReference>
<dbReference type="PANTHER" id="PTHR30313:SF2">
    <property type="entry name" value="DNA PRIMASE"/>
    <property type="match status" value="1"/>
</dbReference>
<dbReference type="SMART" id="SM00493">
    <property type="entry name" value="TOPRIM"/>
    <property type="match status" value="1"/>
</dbReference>
<dbReference type="InterPro" id="IPR036977">
    <property type="entry name" value="DNA_primase_Znf_CHC2"/>
</dbReference>
<evidence type="ECO:0000256" key="14">
    <source>
        <dbReference type="PIRSR" id="PIRSR002811-1"/>
    </source>
</evidence>
<keyword evidence="2 12" id="KW-0639">Primosome</keyword>
<evidence type="ECO:0000256" key="8">
    <source>
        <dbReference type="ARBA" id="ARBA00022833"/>
    </source>
</evidence>
<dbReference type="GO" id="GO:0006269">
    <property type="term" value="P:DNA replication, synthesis of primer"/>
    <property type="evidence" value="ECO:0007669"/>
    <property type="project" value="UniProtKB-UniRule"/>
</dbReference>
<keyword evidence="5 12" id="KW-0235">DNA replication</keyword>
<dbReference type="Gene3D" id="3.40.1360.10">
    <property type="match status" value="1"/>
</dbReference>
<comment type="cofactor">
    <cofactor evidence="12 13 14">
        <name>Zn(2+)</name>
        <dbReference type="ChEBI" id="CHEBI:29105"/>
    </cofactor>
    <text evidence="12 13 14">Binds 1 zinc ion per monomer.</text>
</comment>
<dbReference type="SMART" id="SM00400">
    <property type="entry name" value="ZnF_CHCC"/>
    <property type="match status" value="1"/>
</dbReference>
<dbReference type="Pfam" id="PF08275">
    <property type="entry name" value="DNAG_N"/>
    <property type="match status" value="1"/>
</dbReference>
<dbReference type="InterPro" id="IPR013264">
    <property type="entry name" value="DNAG_N"/>
</dbReference>
<dbReference type="SUPFAM" id="SSF56731">
    <property type="entry name" value="DNA primase core"/>
    <property type="match status" value="1"/>
</dbReference>
<evidence type="ECO:0000256" key="1">
    <source>
        <dbReference type="ARBA" id="ARBA00022478"/>
    </source>
</evidence>
<dbReference type="GO" id="GO:1990077">
    <property type="term" value="C:primosome complex"/>
    <property type="evidence" value="ECO:0007669"/>
    <property type="project" value="UniProtKB-KW"/>
</dbReference>
<dbReference type="EC" id="2.7.7.101" evidence="12"/>
<sequence length="598" mass="66097">MDALPMTPVEQIKSRLSTADVVGSYIKIVRAGANLKGVCPFHAEKSPSFFVSPARDSWHCFGCGKGGDQFSFVMDMEGVDFKEALEILARKAGVELRTENPKERSERARLFSLLEEAAAWYTGNLAHYPEVVTYLRKRGVAQETIASFQIGYALPVSNGWRAFTEQAIKKGYTPDELIKAGLAIKKGEQNGSASATSLYDRFRNRIMFPIADYNSRIIGFGGRIFPMESGSVSNGEREPAKYINSPQTILYDKSRVLYAFDKAKGAMRKENNCILVEGYMDAIMAHQAGTAYTVAVSGTALTEYQLQALKRLSERISTAFDMDEAGESATRRSIDLALEMGFDVRAITIPGSKDPADLIAEDVSVWTTQVEAADTIVSFFLQKALAKHDPETIGGKQGISKSVLPLIARIPQHVEKAHWVSVVASRLGVREDAVWADLQNIKNTPQTHTSKAEEKETVVPAYRGRAQLLEERLLGMLLAYGLAVPVDVTEDLFSTESARVILRSYRQQKDSKASLESLDPELRSMANKYMLETELAVAKENAPEEVTSCMEALRREALKKHLEKIEGDIRRAEGAGNTQQVSVLIQEFTALSKQLTSL</sequence>
<keyword evidence="8 12" id="KW-0862">Zinc</keyword>
<keyword evidence="10 12" id="KW-0238">DNA-binding</keyword>
<dbReference type="InterPro" id="IPR034151">
    <property type="entry name" value="TOPRIM_DnaG_bac"/>
</dbReference>
<dbReference type="Pfam" id="PF10410">
    <property type="entry name" value="DnaB_bind"/>
    <property type="match status" value="1"/>
</dbReference>
<proteinExistence type="inferred from homology"/>
<dbReference type="GO" id="GO:0000428">
    <property type="term" value="C:DNA-directed RNA polymerase complex"/>
    <property type="evidence" value="ECO:0007669"/>
    <property type="project" value="UniProtKB-KW"/>
</dbReference>
<dbReference type="InterPro" id="IPR030846">
    <property type="entry name" value="DnaG_bac"/>
</dbReference>
<comment type="domain">
    <text evidence="12">Contains an N-terminal zinc-binding domain, a central core domain that contains the primase activity, and a C-terminal DnaB-binding domain.</text>
</comment>
<dbReference type="GO" id="GO:0003677">
    <property type="term" value="F:DNA binding"/>
    <property type="evidence" value="ECO:0007669"/>
    <property type="project" value="UniProtKB-KW"/>
</dbReference>
<evidence type="ECO:0000256" key="6">
    <source>
        <dbReference type="ARBA" id="ARBA00022723"/>
    </source>
</evidence>
<dbReference type="NCBIfam" id="TIGR01391">
    <property type="entry name" value="dnaG"/>
    <property type="match status" value="1"/>
</dbReference>
<dbReference type="Pfam" id="PF01807">
    <property type="entry name" value="Zn_ribbon_DnaG"/>
    <property type="match status" value="1"/>
</dbReference>
<dbReference type="SUPFAM" id="SSF57783">
    <property type="entry name" value="Zinc beta-ribbon"/>
    <property type="match status" value="1"/>
</dbReference>
<dbReference type="Pfam" id="PF13155">
    <property type="entry name" value="Toprim_2"/>
    <property type="match status" value="1"/>
</dbReference>
<comment type="subunit">
    <text evidence="12">Monomer. Interacts with DnaB.</text>
</comment>
<keyword evidence="6 12" id="KW-0479">Metal-binding</keyword>
<accession>A0A2M8KWH3</accession>
<gene>
    <name evidence="12" type="primary">dnaG</name>
    <name evidence="16" type="ORF">COU90_02420</name>
</gene>
<keyword evidence="9" id="KW-0460">Magnesium</keyword>
<evidence type="ECO:0000256" key="4">
    <source>
        <dbReference type="ARBA" id="ARBA00022695"/>
    </source>
</evidence>
<dbReference type="FunFam" id="3.90.580.10:FF:000001">
    <property type="entry name" value="DNA primase"/>
    <property type="match status" value="1"/>
</dbReference>
<keyword evidence="1 12" id="KW-0240">DNA-directed RNA polymerase</keyword>
<evidence type="ECO:0000256" key="11">
    <source>
        <dbReference type="ARBA" id="ARBA00023163"/>
    </source>
</evidence>
<comment type="similarity">
    <text evidence="12 13">Belongs to the DnaG primase family.</text>
</comment>
<dbReference type="InterPro" id="IPR016136">
    <property type="entry name" value="DNA_helicase_N/primase_C"/>
</dbReference>
<dbReference type="Gene3D" id="1.10.860.10">
    <property type="entry name" value="DNAb Helicase, Chain A"/>
    <property type="match status" value="1"/>
</dbReference>
<comment type="function">
    <text evidence="12 13">RNA polymerase that catalyzes the synthesis of short RNA molecules used as primers for DNA polymerase during DNA replication.</text>
</comment>
<dbReference type="Gene3D" id="3.90.580.10">
    <property type="entry name" value="Zinc finger, CHC2-type domain"/>
    <property type="match status" value="1"/>
</dbReference>
<keyword evidence="4 12" id="KW-0548">Nucleotidyltransferase</keyword>
<dbReference type="AlphaFoldDB" id="A0A2M8KWH3"/>
<dbReference type="InterPro" id="IPR006295">
    <property type="entry name" value="DNA_primase_DnaG"/>
</dbReference>
<dbReference type="InterPro" id="IPR050219">
    <property type="entry name" value="DnaG_primase"/>
</dbReference>
<dbReference type="CDD" id="cd03364">
    <property type="entry name" value="TOPRIM_DnaG_primases"/>
    <property type="match status" value="1"/>
</dbReference>
<evidence type="ECO:0000256" key="3">
    <source>
        <dbReference type="ARBA" id="ARBA00022679"/>
    </source>
</evidence>
<dbReference type="PROSITE" id="PS50880">
    <property type="entry name" value="TOPRIM"/>
    <property type="match status" value="1"/>
</dbReference>
<dbReference type="PANTHER" id="PTHR30313">
    <property type="entry name" value="DNA PRIMASE"/>
    <property type="match status" value="1"/>
</dbReference>
<evidence type="ECO:0000256" key="7">
    <source>
        <dbReference type="ARBA" id="ARBA00022771"/>
    </source>
</evidence>
<organism evidence="16 17">
    <name type="scientific">Candidatus Ryanbacteria bacterium CG10_big_fil_rev_8_21_14_0_10_43_42</name>
    <dbReference type="NCBI Taxonomy" id="1974864"/>
    <lineage>
        <taxon>Bacteria</taxon>
        <taxon>Candidatus Ryaniibacteriota</taxon>
    </lineage>
</organism>
<evidence type="ECO:0000313" key="17">
    <source>
        <dbReference type="Proteomes" id="UP000229098"/>
    </source>
</evidence>
<comment type="catalytic activity">
    <reaction evidence="12">
        <text>ssDNA + n NTP = ssDNA/pppN(pN)n-1 hybrid + (n-1) diphosphate.</text>
        <dbReference type="EC" id="2.7.7.101"/>
    </reaction>
</comment>
<dbReference type="Proteomes" id="UP000229098">
    <property type="component" value="Unassembled WGS sequence"/>
</dbReference>